<dbReference type="Pfam" id="PF01471">
    <property type="entry name" value="PG_binding_1"/>
    <property type="match status" value="1"/>
</dbReference>
<dbReference type="InterPro" id="IPR042047">
    <property type="entry name" value="SleB_dom1"/>
</dbReference>
<feature type="region of interest" description="Disordered" evidence="9">
    <location>
        <begin position="99"/>
        <end position="146"/>
    </location>
</feature>
<keyword evidence="4" id="KW-0732">Signal</keyword>
<evidence type="ECO:0000256" key="7">
    <source>
        <dbReference type="ARBA" id="ARBA00023316"/>
    </source>
</evidence>
<dbReference type="SUPFAM" id="SSF47090">
    <property type="entry name" value="PGBD-like"/>
    <property type="match status" value="1"/>
</dbReference>
<dbReference type="InterPro" id="IPR036365">
    <property type="entry name" value="PGBD-like_sf"/>
</dbReference>
<feature type="compositionally biased region" description="Polar residues" evidence="9">
    <location>
        <begin position="101"/>
        <end position="111"/>
    </location>
</feature>
<name>A0ABY6YWZ4_9BACL</name>
<feature type="domain" description="Peptidoglycan binding-like" evidence="10">
    <location>
        <begin position="43"/>
        <end position="98"/>
    </location>
</feature>
<evidence type="ECO:0000259" key="11">
    <source>
        <dbReference type="Pfam" id="PF07486"/>
    </source>
</evidence>
<dbReference type="Gene3D" id="1.10.101.10">
    <property type="entry name" value="PGBD-like superfamily/PGBD"/>
    <property type="match status" value="1"/>
</dbReference>
<feature type="domain" description="Cell wall hydrolase SleB" evidence="11">
    <location>
        <begin position="168"/>
        <end position="265"/>
    </location>
</feature>
<evidence type="ECO:0000256" key="5">
    <source>
        <dbReference type="ARBA" id="ARBA00022801"/>
    </source>
</evidence>
<evidence type="ECO:0000313" key="13">
    <source>
        <dbReference type="Proteomes" id="UP001164803"/>
    </source>
</evidence>
<dbReference type="InterPro" id="IPR002477">
    <property type="entry name" value="Peptidoglycan-bd-like"/>
</dbReference>
<keyword evidence="7" id="KW-0961">Cell wall biogenesis/degradation</keyword>
<keyword evidence="13" id="KW-1185">Reference proteome</keyword>
<dbReference type="Gene3D" id="1.10.10.2520">
    <property type="entry name" value="Cell wall hydrolase SleB, domain 1"/>
    <property type="match status" value="1"/>
</dbReference>
<dbReference type="Gene3D" id="6.20.240.60">
    <property type="match status" value="1"/>
</dbReference>
<evidence type="ECO:0000259" key="10">
    <source>
        <dbReference type="Pfam" id="PF01471"/>
    </source>
</evidence>
<evidence type="ECO:0000256" key="1">
    <source>
        <dbReference type="ARBA" id="ARBA00007010"/>
    </source>
</evidence>
<sequence>MRKRALLLRLVCAVSTLSICIPIIYPKPAYAFTAQNLMYGSQGYDVDELQGRLRLLGYYWGKIDGQFGWKTYWSVRTFQYNFGLKVTGEVDMPTKRKLVNATPNWHSPGQKSSNNQGNSGRNTGSTGSNGHGNTDTSSGTSNFPSTLHGLSQHDLNLMAHVVYGEARGESFVGEVAIAAVIVNRLKSTKYPNSVPAIVYQPGAFSAVSDGQVNLAPDAQAKRAVMEAVQGYDPTHGATAYFNPAKTNNPWVWSRPEIITIGHHIFTS</sequence>
<comment type="similarity">
    <text evidence="1">Belongs to the SleB family.</text>
</comment>
<keyword evidence="3" id="KW-0309">Germination</keyword>
<dbReference type="NCBIfam" id="TIGR02869">
    <property type="entry name" value="spore_SleB"/>
    <property type="match status" value="1"/>
</dbReference>
<protein>
    <recommendedName>
        <fullName evidence="2 8">Spore cortex-lytic enzyme</fullName>
    </recommendedName>
</protein>
<evidence type="ECO:0000256" key="2">
    <source>
        <dbReference type="ARBA" id="ARBA00018364"/>
    </source>
</evidence>
<evidence type="ECO:0000256" key="3">
    <source>
        <dbReference type="ARBA" id="ARBA00022544"/>
    </source>
</evidence>
<keyword evidence="5" id="KW-0378">Hydrolase</keyword>
<feature type="compositionally biased region" description="Low complexity" evidence="9">
    <location>
        <begin position="112"/>
        <end position="142"/>
    </location>
</feature>
<evidence type="ECO:0000256" key="8">
    <source>
        <dbReference type="NCBIfam" id="TIGR02869"/>
    </source>
</evidence>
<dbReference type="InterPro" id="IPR036366">
    <property type="entry name" value="PGBDSf"/>
</dbReference>
<evidence type="ECO:0000256" key="4">
    <source>
        <dbReference type="ARBA" id="ARBA00022729"/>
    </source>
</evidence>
<evidence type="ECO:0000256" key="6">
    <source>
        <dbReference type="ARBA" id="ARBA00022969"/>
    </source>
</evidence>
<dbReference type="InterPro" id="IPR011105">
    <property type="entry name" value="Cell_wall_hydrolase_SleB"/>
</dbReference>
<dbReference type="EMBL" id="CP104064">
    <property type="protein sequence ID" value="WAH35085.1"/>
    <property type="molecule type" value="Genomic_DNA"/>
</dbReference>
<accession>A0ABY6YWZ4</accession>
<evidence type="ECO:0000256" key="9">
    <source>
        <dbReference type="SAM" id="MobiDB-lite"/>
    </source>
</evidence>
<gene>
    <name evidence="12" type="primary">sleB</name>
    <name evidence="12" type="ORF">NZD86_12195</name>
</gene>
<proteinExistence type="inferred from homology"/>
<organism evidence="12 13">
    <name type="scientific">Alicyclobacillus dauci</name>
    <dbReference type="NCBI Taxonomy" id="1475485"/>
    <lineage>
        <taxon>Bacteria</taxon>
        <taxon>Bacillati</taxon>
        <taxon>Bacillota</taxon>
        <taxon>Bacilli</taxon>
        <taxon>Bacillales</taxon>
        <taxon>Alicyclobacillaceae</taxon>
        <taxon>Alicyclobacillus</taxon>
    </lineage>
</organism>
<evidence type="ECO:0000313" key="12">
    <source>
        <dbReference type="EMBL" id="WAH35085.1"/>
    </source>
</evidence>
<reference evidence="12" key="1">
    <citation type="submission" date="2022-08" db="EMBL/GenBank/DDBJ databases">
        <title>Alicyclobacillus dauci DSM2870, complete genome.</title>
        <authorList>
            <person name="Wang Q."/>
            <person name="Cai R."/>
            <person name="Wang Z."/>
        </authorList>
    </citation>
    <scope>NUCLEOTIDE SEQUENCE</scope>
    <source>
        <strain evidence="12">DSM 28700</strain>
    </source>
</reference>
<dbReference type="Pfam" id="PF07486">
    <property type="entry name" value="Hydrolase_2"/>
    <property type="match status" value="1"/>
</dbReference>
<dbReference type="InterPro" id="IPR014224">
    <property type="entry name" value="Spore_cortex_SleB"/>
</dbReference>
<dbReference type="RefSeq" id="WP_268041951.1">
    <property type="nucleotide sequence ID" value="NZ_CP104064.1"/>
</dbReference>
<keyword evidence="6" id="KW-0749">Sporulation</keyword>
<dbReference type="Proteomes" id="UP001164803">
    <property type="component" value="Chromosome"/>
</dbReference>